<evidence type="ECO:0000256" key="1">
    <source>
        <dbReference type="SAM" id="MobiDB-lite"/>
    </source>
</evidence>
<evidence type="ECO:0000313" key="2">
    <source>
        <dbReference type="EMBL" id="KAL1549467.1"/>
    </source>
</evidence>
<dbReference type="AlphaFoldDB" id="A0ABD1GZP2"/>
<keyword evidence="3" id="KW-1185">Reference proteome</keyword>
<protein>
    <submittedName>
        <fullName evidence="2">Uncharacterized protein</fullName>
    </submittedName>
</protein>
<feature type="compositionally biased region" description="Basic residues" evidence="1">
    <location>
        <begin position="127"/>
        <end position="139"/>
    </location>
</feature>
<organism evidence="2 3">
    <name type="scientific">Salvia divinorum</name>
    <name type="common">Maria pastora</name>
    <name type="synonym">Diviner's sage</name>
    <dbReference type="NCBI Taxonomy" id="28513"/>
    <lineage>
        <taxon>Eukaryota</taxon>
        <taxon>Viridiplantae</taxon>
        <taxon>Streptophyta</taxon>
        <taxon>Embryophyta</taxon>
        <taxon>Tracheophyta</taxon>
        <taxon>Spermatophyta</taxon>
        <taxon>Magnoliopsida</taxon>
        <taxon>eudicotyledons</taxon>
        <taxon>Gunneridae</taxon>
        <taxon>Pentapetalae</taxon>
        <taxon>asterids</taxon>
        <taxon>lamiids</taxon>
        <taxon>Lamiales</taxon>
        <taxon>Lamiaceae</taxon>
        <taxon>Nepetoideae</taxon>
        <taxon>Mentheae</taxon>
        <taxon>Salviinae</taxon>
        <taxon>Salvia</taxon>
        <taxon>Salvia subgen. Calosphace</taxon>
    </lineage>
</organism>
<dbReference type="Proteomes" id="UP001567538">
    <property type="component" value="Unassembled WGS sequence"/>
</dbReference>
<comment type="caution">
    <text evidence="2">The sequence shown here is derived from an EMBL/GenBank/DDBJ whole genome shotgun (WGS) entry which is preliminary data.</text>
</comment>
<feature type="region of interest" description="Disordered" evidence="1">
    <location>
        <begin position="65"/>
        <end position="139"/>
    </location>
</feature>
<reference evidence="2 3" key="1">
    <citation type="submission" date="2024-06" db="EMBL/GenBank/DDBJ databases">
        <title>A chromosome level genome sequence of Diviner's sage (Salvia divinorum).</title>
        <authorList>
            <person name="Ford S.A."/>
            <person name="Ro D.-K."/>
            <person name="Ness R.W."/>
            <person name="Phillips M.A."/>
        </authorList>
    </citation>
    <scope>NUCLEOTIDE SEQUENCE [LARGE SCALE GENOMIC DNA]</scope>
    <source>
        <strain evidence="2">SAF-2024a</strain>
        <tissue evidence="2">Leaf</tissue>
    </source>
</reference>
<sequence length="139" mass="15560">MHSMTPTHPPHHAYLSLSTPFFPKIHTLRRHFFAELRSLSVLTFDQPPSLPSRGNRNHAAAVAVRFPSASPLPTPPVQPSRRPRHRSSRHSQPPTASAAPADDSSCRSCPRSDPTSPRRDPPLLRKIGTRTSKRVKCRR</sequence>
<feature type="compositionally biased region" description="Low complexity" evidence="1">
    <location>
        <begin position="90"/>
        <end position="115"/>
    </location>
</feature>
<accession>A0ABD1GZP2</accession>
<proteinExistence type="predicted"/>
<gene>
    <name evidence="2" type="ORF">AAHA92_17570</name>
</gene>
<evidence type="ECO:0000313" key="3">
    <source>
        <dbReference type="Proteomes" id="UP001567538"/>
    </source>
</evidence>
<name>A0ABD1GZP2_SALDI</name>
<dbReference type="EMBL" id="JBEAFC010000007">
    <property type="protein sequence ID" value="KAL1549467.1"/>
    <property type="molecule type" value="Genomic_DNA"/>
</dbReference>